<evidence type="ECO:0000256" key="2">
    <source>
        <dbReference type="RuleBase" id="RU362080"/>
    </source>
</evidence>
<proteinExistence type="inferred from homology"/>
<reference evidence="3 4" key="1">
    <citation type="submission" date="2012-09" db="EMBL/GenBank/DDBJ databases">
        <title>Draft Genome Sequences of 6 Strains from Genus Thauera.</title>
        <authorList>
            <person name="Liu B."/>
            <person name="Shapleigh J.P."/>
            <person name="Frostegard A.H."/>
        </authorList>
    </citation>
    <scope>NUCLEOTIDE SEQUENCE [LARGE SCALE GENOMIC DNA]</scope>
    <source>
        <strain evidence="3 4">B4P</strain>
    </source>
</reference>
<dbReference type="SUPFAM" id="SSF143120">
    <property type="entry name" value="YefM-like"/>
    <property type="match status" value="1"/>
</dbReference>
<sequence length="80" mass="8518">MQSVNMLQAKSSLSRLVDAIESGREREIVIARNGRPAARLVPVEDASAGPRIGVAKGRFEVPDDIDASNEDVARLFLAGG</sequence>
<comment type="similarity">
    <text evidence="1 2">Belongs to the phD/YefM antitoxin family.</text>
</comment>
<comment type="function">
    <text evidence="2">Antitoxin component of a type II toxin-antitoxin (TA) system.</text>
</comment>
<protein>
    <recommendedName>
        <fullName evidence="2">Antitoxin</fullName>
    </recommendedName>
</protein>
<dbReference type="OrthoDB" id="9800503at2"/>
<evidence type="ECO:0000256" key="1">
    <source>
        <dbReference type="ARBA" id="ARBA00009981"/>
    </source>
</evidence>
<evidence type="ECO:0000313" key="4">
    <source>
        <dbReference type="Proteomes" id="UP000013047"/>
    </source>
</evidence>
<comment type="caution">
    <text evidence="3">The sequence shown here is derived from an EMBL/GenBank/DDBJ whole genome shotgun (WGS) entry which is preliminary data.</text>
</comment>
<dbReference type="EMBL" id="AMXF01000089">
    <property type="protein sequence ID" value="ENO96684.1"/>
    <property type="molecule type" value="Genomic_DNA"/>
</dbReference>
<gene>
    <name evidence="3" type="ORF">C667_12683</name>
</gene>
<dbReference type="Proteomes" id="UP000013047">
    <property type="component" value="Unassembled WGS sequence"/>
</dbReference>
<dbReference type="InterPro" id="IPR036165">
    <property type="entry name" value="YefM-like_sf"/>
</dbReference>
<name>N6ZX28_9RHOO</name>
<dbReference type="InterPro" id="IPR006442">
    <property type="entry name" value="Antitoxin_Phd/YefM"/>
</dbReference>
<dbReference type="RefSeq" id="WP_004364650.1">
    <property type="nucleotide sequence ID" value="NZ_AMXF01000089.1"/>
</dbReference>
<dbReference type="NCBIfam" id="TIGR01552">
    <property type="entry name" value="phd_fam"/>
    <property type="match status" value="1"/>
</dbReference>
<evidence type="ECO:0000313" key="3">
    <source>
        <dbReference type="EMBL" id="ENO96684.1"/>
    </source>
</evidence>
<accession>N6ZX28</accession>
<organism evidence="3 4">
    <name type="scientific">Thauera phenylacetica B4P</name>
    <dbReference type="NCBI Taxonomy" id="1234382"/>
    <lineage>
        <taxon>Bacteria</taxon>
        <taxon>Pseudomonadati</taxon>
        <taxon>Pseudomonadota</taxon>
        <taxon>Betaproteobacteria</taxon>
        <taxon>Rhodocyclales</taxon>
        <taxon>Zoogloeaceae</taxon>
        <taxon>Thauera</taxon>
    </lineage>
</organism>
<dbReference type="AlphaFoldDB" id="N6ZX28"/>
<dbReference type="Pfam" id="PF02604">
    <property type="entry name" value="PhdYeFM_antitox"/>
    <property type="match status" value="1"/>
</dbReference>
<keyword evidence="4" id="KW-1185">Reference proteome</keyword>
<dbReference type="Gene3D" id="3.40.1620.10">
    <property type="entry name" value="YefM-like domain"/>
    <property type="match status" value="1"/>
</dbReference>